<feature type="transmembrane region" description="Helical" evidence="7">
    <location>
        <begin position="197"/>
        <end position="222"/>
    </location>
</feature>
<keyword evidence="8" id="KW-0732">Signal</keyword>
<feature type="transmembrane region" description="Helical" evidence="7">
    <location>
        <begin position="242"/>
        <end position="265"/>
    </location>
</feature>
<dbReference type="PANTHER" id="PTHR32234:SF0">
    <property type="entry name" value="THIOL:DISULFIDE INTERCHANGE PROTEIN DSBD"/>
    <property type="match status" value="1"/>
</dbReference>
<protein>
    <submittedName>
        <fullName evidence="10">Protein-disulfide reductase</fullName>
    </submittedName>
</protein>
<dbReference type="NCBIfam" id="NF001419">
    <property type="entry name" value="PRK00293.1"/>
    <property type="match status" value="1"/>
</dbReference>
<proteinExistence type="predicted"/>
<dbReference type="PROSITE" id="PS51352">
    <property type="entry name" value="THIOREDOXIN_2"/>
    <property type="match status" value="1"/>
</dbReference>
<feature type="signal peptide" evidence="8">
    <location>
        <begin position="1"/>
        <end position="23"/>
    </location>
</feature>
<dbReference type="Gene3D" id="2.60.40.1250">
    <property type="entry name" value="Thiol:disulfide interchange protein DsbD, N-terminal domain"/>
    <property type="match status" value="1"/>
</dbReference>
<sequence length="558" mass="60428">MRMQSFLKTAVALLLLFAAQVFAATDFLPPEKAFKAETTWLENSNQIEIEFLPSKGYYIYQESLKFQAGTDVGKLSSVKPSLPAGIEKFDETFQKKLQIYKQPFLVSLEIKPIAGKPVLVEVTLQGCAEAGICYPPMTLKFLLAGPGVKAAPIPEVLDGAQGGVSQDAEEFSLSNLWRERDNVNAISRFLENTSTTYLFLAFFVLGLALAFTPCVLPMLPILSSVIFGVQDGKAVSKARASLLALSYVLGMALVYALAGVLMAALGGSVQRALQSPLALGAFALLLLALSGSLFGLYDLRLPQSWHHHVDRLAGRHQGGSVFGAFALGGISTLVASPCITAPLAGVLAFIAQTGSMSLGAGLLFVMALGMGLPLLFIAIEARILIPSTGIWMVWLQRTLGVLLVATAAWIASPLLQKNTGIDAVSVVNGQKERHVGELSFAVIYSPAELDVHLNKAKQENKLVLLDFYADWCISCKEMEVNTFTNAEVSKELKQFVLLQADVTANSPENQALLKRYGLYGPPGILIFTQNSEELKALRIIGYMPPQRFLEQLQKIARN</sequence>
<keyword evidence="2" id="KW-1003">Cell membrane</keyword>
<dbReference type="PANTHER" id="PTHR32234">
    <property type="entry name" value="THIOL:DISULFIDE INTERCHANGE PROTEIN DSBD"/>
    <property type="match status" value="1"/>
</dbReference>
<gene>
    <name evidence="10" type="ORF">AOC25_00620</name>
</gene>
<comment type="subcellular location">
    <subcellularLocation>
        <location evidence="1">Cell membrane</location>
        <topology evidence="1">Multi-pass membrane protein</topology>
    </subcellularLocation>
</comment>
<feature type="transmembrane region" description="Helical" evidence="7">
    <location>
        <begin position="320"/>
        <end position="350"/>
    </location>
</feature>
<evidence type="ECO:0000256" key="2">
    <source>
        <dbReference type="ARBA" id="ARBA00022475"/>
    </source>
</evidence>
<evidence type="ECO:0000256" key="1">
    <source>
        <dbReference type="ARBA" id="ARBA00004651"/>
    </source>
</evidence>
<dbReference type="GO" id="GO:0045454">
    <property type="term" value="P:cell redox homeostasis"/>
    <property type="evidence" value="ECO:0007669"/>
    <property type="project" value="TreeGrafter"/>
</dbReference>
<name>A0AAC9IT07_9BURK</name>
<dbReference type="Proteomes" id="UP000182060">
    <property type="component" value="Chromosome"/>
</dbReference>
<evidence type="ECO:0000256" key="7">
    <source>
        <dbReference type="SAM" id="Phobius"/>
    </source>
</evidence>
<dbReference type="InterPro" id="IPR003834">
    <property type="entry name" value="Cyt_c_assmbl_TM_dom"/>
</dbReference>
<dbReference type="GO" id="GO:0017004">
    <property type="term" value="P:cytochrome complex assembly"/>
    <property type="evidence" value="ECO:0007669"/>
    <property type="project" value="UniProtKB-KW"/>
</dbReference>
<evidence type="ECO:0000313" key="11">
    <source>
        <dbReference type="Proteomes" id="UP000182060"/>
    </source>
</evidence>
<dbReference type="SUPFAM" id="SSF74863">
    <property type="entry name" value="Thiol:disulfide interchange protein DsbD, N-terminal domain (DsbD-alpha)"/>
    <property type="match status" value="1"/>
</dbReference>
<dbReference type="Pfam" id="PF11412">
    <property type="entry name" value="DsbD_N"/>
    <property type="match status" value="1"/>
</dbReference>
<dbReference type="Pfam" id="PF13899">
    <property type="entry name" value="Thioredoxin_7"/>
    <property type="match status" value="1"/>
</dbReference>
<feature type="domain" description="Thioredoxin" evidence="9">
    <location>
        <begin position="412"/>
        <end position="557"/>
    </location>
</feature>
<evidence type="ECO:0000256" key="6">
    <source>
        <dbReference type="ARBA" id="ARBA00023136"/>
    </source>
</evidence>
<dbReference type="InterPro" id="IPR013766">
    <property type="entry name" value="Thioredoxin_domain"/>
</dbReference>
<dbReference type="Gene3D" id="3.40.30.10">
    <property type="entry name" value="Glutaredoxin"/>
    <property type="match status" value="1"/>
</dbReference>
<dbReference type="AlphaFoldDB" id="A0AAC9IT07"/>
<accession>A0AAC9IT07</accession>
<dbReference type="InterPro" id="IPR036929">
    <property type="entry name" value="DsbDN_sf"/>
</dbReference>
<feature type="transmembrane region" description="Helical" evidence="7">
    <location>
        <begin position="356"/>
        <end position="379"/>
    </location>
</feature>
<dbReference type="InterPro" id="IPR036249">
    <property type="entry name" value="Thioredoxin-like_sf"/>
</dbReference>
<evidence type="ECO:0000256" key="5">
    <source>
        <dbReference type="ARBA" id="ARBA00022989"/>
    </source>
</evidence>
<dbReference type="CDD" id="cd02953">
    <property type="entry name" value="DsbDgamma"/>
    <property type="match status" value="1"/>
</dbReference>
<evidence type="ECO:0000259" key="9">
    <source>
        <dbReference type="PROSITE" id="PS51352"/>
    </source>
</evidence>
<keyword evidence="5 7" id="KW-1133">Transmembrane helix</keyword>
<dbReference type="EMBL" id="CP015017">
    <property type="protein sequence ID" value="APC00231.1"/>
    <property type="molecule type" value="Genomic_DNA"/>
</dbReference>
<dbReference type="Pfam" id="PF02683">
    <property type="entry name" value="DsbD_TM"/>
    <property type="match status" value="1"/>
</dbReference>
<dbReference type="InterPro" id="IPR028250">
    <property type="entry name" value="DsbDN"/>
</dbReference>
<organism evidence="10 11">
    <name type="scientific">Polynucleobacter asymbioticus</name>
    <dbReference type="NCBI Taxonomy" id="576611"/>
    <lineage>
        <taxon>Bacteria</taxon>
        <taxon>Pseudomonadati</taxon>
        <taxon>Pseudomonadota</taxon>
        <taxon>Betaproteobacteria</taxon>
        <taxon>Burkholderiales</taxon>
        <taxon>Burkholderiaceae</taxon>
        <taxon>Polynucleobacter</taxon>
    </lineage>
</organism>
<feature type="transmembrane region" description="Helical" evidence="7">
    <location>
        <begin position="277"/>
        <end position="299"/>
    </location>
</feature>
<keyword evidence="6 7" id="KW-0472">Membrane</keyword>
<evidence type="ECO:0000256" key="8">
    <source>
        <dbReference type="SAM" id="SignalP"/>
    </source>
</evidence>
<feature type="transmembrane region" description="Helical" evidence="7">
    <location>
        <begin position="391"/>
        <end position="411"/>
    </location>
</feature>
<evidence type="ECO:0000256" key="3">
    <source>
        <dbReference type="ARBA" id="ARBA00022692"/>
    </source>
</evidence>
<keyword evidence="3 7" id="KW-0812">Transmembrane</keyword>
<keyword evidence="4" id="KW-0201">Cytochrome c-type biogenesis</keyword>
<reference evidence="10" key="1">
    <citation type="journal article" date="2017" name="Appl. Environ. Microbiol.">
        <title>Microdiversification of a pelagic Polynucleobacter species is mainly driven by acquisition of genomic islands from a partially interspecific gene pool.</title>
        <authorList>
            <person name="Hoetzinger M."/>
            <person name="Hahn M.W."/>
            <person name="Jezberova J."/>
            <person name="Schmidt J."/>
            <person name="Koll U."/>
        </authorList>
    </citation>
    <scope>NUCLEOTIDE SEQUENCE</scope>
    <source>
        <strain evidence="10">MWH-RechtKol4</strain>
    </source>
</reference>
<dbReference type="InterPro" id="IPR035671">
    <property type="entry name" value="DsbD_gamma"/>
</dbReference>
<dbReference type="GO" id="GO:0015035">
    <property type="term" value="F:protein-disulfide reductase activity"/>
    <property type="evidence" value="ECO:0007669"/>
    <property type="project" value="TreeGrafter"/>
</dbReference>
<feature type="chain" id="PRO_5042015626" evidence="8">
    <location>
        <begin position="24"/>
        <end position="558"/>
    </location>
</feature>
<evidence type="ECO:0000313" key="10">
    <source>
        <dbReference type="EMBL" id="APC00231.1"/>
    </source>
</evidence>
<dbReference type="GO" id="GO:0005886">
    <property type="term" value="C:plasma membrane"/>
    <property type="evidence" value="ECO:0007669"/>
    <property type="project" value="UniProtKB-SubCell"/>
</dbReference>
<evidence type="ECO:0000256" key="4">
    <source>
        <dbReference type="ARBA" id="ARBA00022748"/>
    </source>
</evidence>
<dbReference type="SUPFAM" id="SSF52833">
    <property type="entry name" value="Thioredoxin-like"/>
    <property type="match status" value="1"/>
</dbReference>